<name>A0A699SV34_TANCI</name>
<dbReference type="AlphaFoldDB" id="A0A699SV34"/>
<protein>
    <submittedName>
        <fullName evidence="1">Uncharacterized protein</fullName>
    </submittedName>
</protein>
<proteinExistence type="predicted"/>
<accession>A0A699SV34</accession>
<sequence length="146" mass="16271">MIKRMKVKFMFIQAVVTCQRNMMKRLKEKLKERVMVNAASVPVTVVRPNSTNNTNSFNAASSLDNSVSPTFKIGGKYLFMDLSQYLDDPDMPALEEIIYSDDEEDVGVEADFSSLETSITVSPIPTTKVHKDHPVTQIIGDLSLAP</sequence>
<dbReference type="EMBL" id="BKCJ011194580">
    <property type="protein sequence ID" value="GFD01922.1"/>
    <property type="molecule type" value="Genomic_DNA"/>
</dbReference>
<evidence type="ECO:0000313" key="1">
    <source>
        <dbReference type="EMBL" id="GFD01922.1"/>
    </source>
</evidence>
<reference evidence="1" key="1">
    <citation type="journal article" date="2019" name="Sci. Rep.">
        <title>Draft genome of Tanacetum cinerariifolium, the natural source of mosquito coil.</title>
        <authorList>
            <person name="Yamashiro T."/>
            <person name="Shiraishi A."/>
            <person name="Satake H."/>
            <person name="Nakayama K."/>
        </authorList>
    </citation>
    <scope>NUCLEOTIDE SEQUENCE</scope>
</reference>
<organism evidence="1">
    <name type="scientific">Tanacetum cinerariifolium</name>
    <name type="common">Dalmatian daisy</name>
    <name type="synonym">Chrysanthemum cinerariifolium</name>
    <dbReference type="NCBI Taxonomy" id="118510"/>
    <lineage>
        <taxon>Eukaryota</taxon>
        <taxon>Viridiplantae</taxon>
        <taxon>Streptophyta</taxon>
        <taxon>Embryophyta</taxon>
        <taxon>Tracheophyta</taxon>
        <taxon>Spermatophyta</taxon>
        <taxon>Magnoliopsida</taxon>
        <taxon>eudicotyledons</taxon>
        <taxon>Gunneridae</taxon>
        <taxon>Pentapetalae</taxon>
        <taxon>asterids</taxon>
        <taxon>campanulids</taxon>
        <taxon>Asterales</taxon>
        <taxon>Asteraceae</taxon>
        <taxon>Asteroideae</taxon>
        <taxon>Anthemideae</taxon>
        <taxon>Anthemidinae</taxon>
        <taxon>Tanacetum</taxon>
    </lineage>
</organism>
<comment type="caution">
    <text evidence="1">The sequence shown here is derived from an EMBL/GenBank/DDBJ whole genome shotgun (WGS) entry which is preliminary data.</text>
</comment>
<gene>
    <name evidence="1" type="ORF">Tci_873891</name>
</gene>